<evidence type="ECO:0000313" key="2">
    <source>
        <dbReference type="Proteomes" id="UP000652761"/>
    </source>
</evidence>
<evidence type="ECO:0000313" key="1">
    <source>
        <dbReference type="EMBL" id="MQM19142.1"/>
    </source>
</evidence>
<gene>
    <name evidence="1" type="ORF">Taro_052142</name>
</gene>
<organism evidence="1 2">
    <name type="scientific">Colocasia esculenta</name>
    <name type="common">Wild taro</name>
    <name type="synonym">Arum esculentum</name>
    <dbReference type="NCBI Taxonomy" id="4460"/>
    <lineage>
        <taxon>Eukaryota</taxon>
        <taxon>Viridiplantae</taxon>
        <taxon>Streptophyta</taxon>
        <taxon>Embryophyta</taxon>
        <taxon>Tracheophyta</taxon>
        <taxon>Spermatophyta</taxon>
        <taxon>Magnoliopsida</taxon>
        <taxon>Liliopsida</taxon>
        <taxon>Araceae</taxon>
        <taxon>Aroideae</taxon>
        <taxon>Colocasieae</taxon>
        <taxon>Colocasia</taxon>
    </lineage>
</organism>
<sequence>MEQDLEKPLLLPKSSSGNGMGLVALGCEDHRRSVSTHRQTVWTPLTTGFRTSSGRDSECRHTGRLCRHHWQTVLTHRQTVSTPLATFLQPVHWMQWLC</sequence>
<protein>
    <submittedName>
        <fullName evidence="1">Uncharacterized protein</fullName>
    </submittedName>
</protein>
<reference evidence="1" key="1">
    <citation type="submission" date="2017-07" db="EMBL/GenBank/DDBJ databases">
        <title>Taro Niue Genome Assembly and Annotation.</title>
        <authorList>
            <person name="Atibalentja N."/>
            <person name="Keating K."/>
            <person name="Fields C.J."/>
        </authorList>
    </citation>
    <scope>NUCLEOTIDE SEQUENCE</scope>
    <source>
        <strain evidence="1">Niue_2</strain>
        <tissue evidence="1">Leaf</tissue>
    </source>
</reference>
<dbReference type="EMBL" id="NMUH01008692">
    <property type="protein sequence ID" value="MQM19142.1"/>
    <property type="molecule type" value="Genomic_DNA"/>
</dbReference>
<proteinExistence type="predicted"/>
<name>A0A843XIS4_COLES</name>
<comment type="caution">
    <text evidence="1">The sequence shown here is derived from an EMBL/GenBank/DDBJ whole genome shotgun (WGS) entry which is preliminary data.</text>
</comment>
<dbReference type="Proteomes" id="UP000652761">
    <property type="component" value="Unassembled WGS sequence"/>
</dbReference>
<keyword evidence="2" id="KW-1185">Reference proteome</keyword>
<dbReference type="AlphaFoldDB" id="A0A843XIS4"/>
<accession>A0A843XIS4</accession>
<dbReference type="PROSITE" id="PS51257">
    <property type="entry name" value="PROKAR_LIPOPROTEIN"/>
    <property type="match status" value="1"/>
</dbReference>